<dbReference type="AlphaFoldDB" id="A0A2I0U6P5"/>
<accession>A0A2I0U6P5</accession>
<evidence type="ECO:0000313" key="1">
    <source>
        <dbReference type="EMBL" id="PKU41692.1"/>
    </source>
</evidence>
<protein>
    <submittedName>
        <fullName evidence="1">Uncharacterized protein</fullName>
    </submittedName>
</protein>
<gene>
    <name evidence="1" type="ORF">llap_8004</name>
</gene>
<reference evidence="2" key="2">
    <citation type="submission" date="2017-12" db="EMBL/GenBank/DDBJ databases">
        <title>Genome sequence of the Bar-tailed Godwit (Limosa lapponica baueri).</title>
        <authorList>
            <person name="Lima N.C.B."/>
            <person name="Parody-Merino A.M."/>
            <person name="Battley P.F."/>
            <person name="Fidler A.E."/>
            <person name="Prosdocimi F."/>
        </authorList>
    </citation>
    <scope>NUCLEOTIDE SEQUENCE [LARGE SCALE GENOMIC DNA]</scope>
</reference>
<sequence length="124" mass="13823">MYGLCLLSRSLFLNSVEPPLQASETFGLIQNCDPSDNDDNDGSVRFQLVENDDHPPELPETPKNLSLVKIVENTGSEKDSGVSLLPECSKHGDFEHLQEWSHLSHHFLAILYADSDFILCSDHA</sequence>
<dbReference type="EMBL" id="KZ506087">
    <property type="protein sequence ID" value="PKU41692.1"/>
    <property type="molecule type" value="Genomic_DNA"/>
</dbReference>
<name>A0A2I0U6P5_LIMLA</name>
<evidence type="ECO:0000313" key="2">
    <source>
        <dbReference type="Proteomes" id="UP000233556"/>
    </source>
</evidence>
<keyword evidence="2" id="KW-1185">Reference proteome</keyword>
<reference evidence="2" key="1">
    <citation type="submission" date="2017-11" db="EMBL/GenBank/DDBJ databases">
        <authorList>
            <person name="Lima N.C."/>
            <person name="Parody-Merino A.M."/>
            <person name="Battley P.F."/>
            <person name="Fidler A.E."/>
            <person name="Prosdocimi F."/>
        </authorList>
    </citation>
    <scope>NUCLEOTIDE SEQUENCE [LARGE SCALE GENOMIC DNA]</scope>
</reference>
<proteinExistence type="predicted"/>
<organism evidence="1 2">
    <name type="scientific">Limosa lapponica baueri</name>
    <dbReference type="NCBI Taxonomy" id="1758121"/>
    <lineage>
        <taxon>Eukaryota</taxon>
        <taxon>Metazoa</taxon>
        <taxon>Chordata</taxon>
        <taxon>Craniata</taxon>
        <taxon>Vertebrata</taxon>
        <taxon>Euteleostomi</taxon>
        <taxon>Archelosauria</taxon>
        <taxon>Archosauria</taxon>
        <taxon>Dinosauria</taxon>
        <taxon>Saurischia</taxon>
        <taxon>Theropoda</taxon>
        <taxon>Coelurosauria</taxon>
        <taxon>Aves</taxon>
        <taxon>Neognathae</taxon>
        <taxon>Neoaves</taxon>
        <taxon>Charadriiformes</taxon>
        <taxon>Scolopacidae</taxon>
        <taxon>Limosa</taxon>
    </lineage>
</organism>
<dbReference type="Proteomes" id="UP000233556">
    <property type="component" value="Unassembled WGS sequence"/>
</dbReference>